<evidence type="ECO:0000313" key="1">
    <source>
        <dbReference type="EMBL" id="CAE7268204.1"/>
    </source>
</evidence>
<protein>
    <submittedName>
        <fullName evidence="1">Uncharacterized protein</fullName>
    </submittedName>
</protein>
<sequence length="329" mass="38392">MVKKVFHPVVAKQGKLRKVQKRPATKKDSFWEKVKYVREGAVNSRGQRKDQIKWKRTLPELLNASNRKIIDILIADKFLPKCKLQVAPRGDLHKHRCSHRNCHVWMNPHHLHPLFSECQGPQSQSLQMQAAHLLLKLHKVPQSKIHLLLGVNHKAIEDMENKLCKTRQEYVQKKEKEILLGDGKSWKDDGVMMWEQWAGIVQRGRPETLILRKLQPKITVKRAPGPGAIRKTEWKLIAEELLLDRTVILYTDSAKSYKLKLSGVLHDKVIRRHWKFLKERVLVNQHTKAESSLLKAKLRSAQYEYWSRNADFWVGCGELCSHSMQKFLS</sequence>
<dbReference type="Proteomes" id="UP000649617">
    <property type="component" value="Unassembled WGS sequence"/>
</dbReference>
<proteinExistence type="predicted"/>
<dbReference type="AlphaFoldDB" id="A0A812N0N7"/>
<accession>A0A812N0N7</accession>
<organism evidence="1 2">
    <name type="scientific">Symbiodinium pilosum</name>
    <name type="common">Dinoflagellate</name>
    <dbReference type="NCBI Taxonomy" id="2952"/>
    <lineage>
        <taxon>Eukaryota</taxon>
        <taxon>Sar</taxon>
        <taxon>Alveolata</taxon>
        <taxon>Dinophyceae</taxon>
        <taxon>Suessiales</taxon>
        <taxon>Symbiodiniaceae</taxon>
        <taxon>Symbiodinium</taxon>
    </lineage>
</organism>
<reference evidence="1" key="1">
    <citation type="submission" date="2021-02" db="EMBL/GenBank/DDBJ databases">
        <authorList>
            <person name="Dougan E. K."/>
            <person name="Rhodes N."/>
            <person name="Thang M."/>
            <person name="Chan C."/>
        </authorList>
    </citation>
    <scope>NUCLEOTIDE SEQUENCE</scope>
</reference>
<keyword evidence="2" id="KW-1185">Reference proteome</keyword>
<evidence type="ECO:0000313" key="2">
    <source>
        <dbReference type="Proteomes" id="UP000649617"/>
    </source>
</evidence>
<dbReference type="OrthoDB" id="409788at2759"/>
<name>A0A812N0N7_SYMPI</name>
<comment type="caution">
    <text evidence="1">The sequence shown here is derived from an EMBL/GenBank/DDBJ whole genome shotgun (WGS) entry which is preliminary data.</text>
</comment>
<gene>
    <name evidence="1" type="ORF">SPIL2461_LOCUS5846</name>
</gene>
<dbReference type="EMBL" id="CAJNIZ010008509">
    <property type="protein sequence ID" value="CAE7268204.1"/>
    <property type="molecule type" value="Genomic_DNA"/>
</dbReference>